<proteinExistence type="predicted"/>
<dbReference type="RefSeq" id="XP_009822950.1">
    <property type="nucleotide sequence ID" value="XM_009824648.1"/>
</dbReference>
<gene>
    <name evidence="2" type="ORF">H257_01448</name>
</gene>
<dbReference type="AlphaFoldDB" id="W4H877"/>
<reference evidence="2" key="1">
    <citation type="submission" date="2013-12" db="EMBL/GenBank/DDBJ databases">
        <title>The Genome Sequence of Aphanomyces astaci APO3.</title>
        <authorList>
            <consortium name="The Broad Institute Genomics Platform"/>
            <person name="Russ C."/>
            <person name="Tyler B."/>
            <person name="van West P."/>
            <person name="Dieguez-Uribeondo J."/>
            <person name="Young S.K."/>
            <person name="Zeng Q."/>
            <person name="Gargeya S."/>
            <person name="Fitzgerald M."/>
            <person name="Abouelleil A."/>
            <person name="Alvarado L."/>
            <person name="Chapman S.B."/>
            <person name="Gainer-Dewar J."/>
            <person name="Goldberg J."/>
            <person name="Griggs A."/>
            <person name="Gujja S."/>
            <person name="Hansen M."/>
            <person name="Howarth C."/>
            <person name="Imamovic A."/>
            <person name="Ireland A."/>
            <person name="Larimer J."/>
            <person name="McCowan C."/>
            <person name="Murphy C."/>
            <person name="Pearson M."/>
            <person name="Poon T.W."/>
            <person name="Priest M."/>
            <person name="Roberts A."/>
            <person name="Saif S."/>
            <person name="Shea T."/>
            <person name="Sykes S."/>
            <person name="Wortman J."/>
            <person name="Nusbaum C."/>
            <person name="Birren B."/>
        </authorList>
    </citation>
    <scope>NUCLEOTIDE SEQUENCE [LARGE SCALE GENOMIC DNA]</scope>
    <source>
        <strain evidence="2">APO3</strain>
    </source>
</reference>
<sequence>MEFQLMQQSLASPRKPLRHLLIPPTSVRPPLPPRSTNTPEPRLLGLHAGSVVYCSTSGALTVNG</sequence>
<evidence type="ECO:0000313" key="2">
    <source>
        <dbReference type="EMBL" id="ETV88087.1"/>
    </source>
</evidence>
<name>W4H877_APHAT</name>
<evidence type="ECO:0000256" key="1">
    <source>
        <dbReference type="SAM" id="MobiDB-lite"/>
    </source>
</evidence>
<feature type="compositionally biased region" description="Polar residues" evidence="1">
    <location>
        <begin position="1"/>
        <end position="11"/>
    </location>
</feature>
<accession>W4H877</accession>
<feature type="region of interest" description="Disordered" evidence="1">
    <location>
        <begin position="1"/>
        <end position="43"/>
    </location>
</feature>
<protein>
    <submittedName>
        <fullName evidence="2">Uncharacterized protein</fullName>
    </submittedName>
</protein>
<organism evidence="2">
    <name type="scientific">Aphanomyces astaci</name>
    <name type="common">Crayfish plague agent</name>
    <dbReference type="NCBI Taxonomy" id="112090"/>
    <lineage>
        <taxon>Eukaryota</taxon>
        <taxon>Sar</taxon>
        <taxon>Stramenopiles</taxon>
        <taxon>Oomycota</taxon>
        <taxon>Saprolegniomycetes</taxon>
        <taxon>Saprolegniales</taxon>
        <taxon>Verrucalvaceae</taxon>
        <taxon>Aphanomyces</taxon>
    </lineage>
</organism>
<dbReference type="VEuPathDB" id="FungiDB:H257_01448"/>
<dbReference type="GeneID" id="20803444"/>
<dbReference type="EMBL" id="KI913115">
    <property type="protein sequence ID" value="ETV88087.1"/>
    <property type="molecule type" value="Genomic_DNA"/>
</dbReference>